<evidence type="ECO:0000313" key="8">
    <source>
        <dbReference type="Proteomes" id="UP001632038"/>
    </source>
</evidence>
<accession>A0ABD3C6G5</accession>
<comment type="caution">
    <text evidence="7">The sequence shown here is derived from an EMBL/GenBank/DDBJ whole genome shotgun (WGS) entry which is preliminary data.</text>
</comment>
<evidence type="ECO:0000256" key="5">
    <source>
        <dbReference type="SAM" id="MobiDB-lite"/>
    </source>
</evidence>
<evidence type="ECO:0000259" key="6">
    <source>
        <dbReference type="PROSITE" id="PS51360"/>
    </source>
</evidence>
<protein>
    <recommendedName>
        <fullName evidence="6">Plus3 domain-containing protein</fullName>
    </recommendedName>
</protein>
<dbReference type="Proteomes" id="UP001632038">
    <property type="component" value="Unassembled WGS sequence"/>
</dbReference>
<evidence type="ECO:0000256" key="4">
    <source>
        <dbReference type="ARBA" id="ARBA00023242"/>
    </source>
</evidence>
<organism evidence="7 8">
    <name type="scientific">Castilleja foliolosa</name>
    <dbReference type="NCBI Taxonomy" id="1961234"/>
    <lineage>
        <taxon>Eukaryota</taxon>
        <taxon>Viridiplantae</taxon>
        <taxon>Streptophyta</taxon>
        <taxon>Embryophyta</taxon>
        <taxon>Tracheophyta</taxon>
        <taxon>Spermatophyta</taxon>
        <taxon>Magnoliopsida</taxon>
        <taxon>eudicotyledons</taxon>
        <taxon>Gunneridae</taxon>
        <taxon>Pentapetalae</taxon>
        <taxon>asterids</taxon>
        <taxon>lamiids</taxon>
        <taxon>Lamiales</taxon>
        <taxon>Orobanchaceae</taxon>
        <taxon>Pedicularideae</taxon>
        <taxon>Castillejinae</taxon>
        <taxon>Castilleja</taxon>
    </lineage>
</organism>
<dbReference type="SUPFAM" id="SSF159042">
    <property type="entry name" value="Plus3-like"/>
    <property type="match status" value="1"/>
</dbReference>
<dbReference type="InterPro" id="IPR004343">
    <property type="entry name" value="Plus-3_dom"/>
</dbReference>
<gene>
    <name evidence="7" type="ORF">CASFOL_031577</name>
</gene>
<dbReference type="PANTHER" id="PTHR13115:SF8">
    <property type="entry name" value="RNA POLYMERASE-ASSOCIATED PROTEIN RTF1 HOMOLOG"/>
    <property type="match status" value="1"/>
</dbReference>
<reference evidence="8" key="1">
    <citation type="journal article" date="2024" name="IScience">
        <title>Strigolactones Initiate the Formation of Haustorium-like Structures in Castilleja.</title>
        <authorList>
            <person name="Buerger M."/>
            <person name="Peterson D."/>
            <person name="Chory J."/>
        </authorList>
    </citation>
    <scope>NUCLEOTIDE SEQUENCE [LARGE SCALE GENOMIC DNA]</scope>
</reference>
<keyword evidence="2" id="KW-0805">Transcription regulation</keyword>
<keyword evidence="8" id="KW-1185">Reference proteome</keyword>
<dbReference type="FunFam" id="3.90.70.200:FF:000003">
    <property type="entry name" value="RNA polymerase-associated protein RTF1"/>
    <property type="match status" value="1"/>
</dbReference>
<dbReference type="Pfam" id="PF03126">
    <property type="entry name" value="Plus-3"/>
    <property type="match status" value="1"/>
</dbReference>
<keyword evidence="3" id="KW-0804">Transcription</keyword>
<dbReference type="GO" id="GO:0005634">
    <property type="term" value="C:nucleus"/>
    <property type="evidence" value="ECO:0007669"/>
    <property type="project" value="UniProtKB-SubCell"/>
</dbReference>
<feature type="domain" description="Plus3" evidence="6">
    <location>
        <begin position="89"/>
        <end position="225"/>
    </location>
</feature>
<dbReference type="Gene3D" id="3.90.70.200">
    <property type="entry name" value="Plus-3 domain"/>
    <property type="match status" value="1"/>
</dbReference>
<dbReference type="SMART" id="SM00719">
    <property type="entry name" value="Plus3"/>
    <property type="match status" value="1"/>
</dbReference>
<feature type="compositionally biased region" description="Low complexity" evidence="5">
    <location>
        <begin position="8"/>
        <end position="19"/>
    </location>
</feature>
<sequence>MALESSKSRTNTNTRTSQSKVERANALAELAKRRNSIAARKQSVDKEPSRALVMYNPDKAKQSVDKKPSRALVLYNPNEAKTLSASNNLPTFDEIKKITIRRSTLMKWYSEPFFEDLISGCFVRLSIGKARSRVPVYRLCMVRNTDDTKSDCYYRFGNGETCKYLNLVWGNDNSTARWKMTSVGDSPPLEAEFGHLVKEANRFGGYVPTRNEVFDKIEAIRALNSSIVVVNSRPRPISRNIIGMAKDDVAVRNEKAVKMAELNRKNKIENFKNASLSFKRKSAEISDRPDPFSRTWTKSRNYFAIKSSGGETSTRNGACEVVALEKVIGLDELVDTDAPVDRGNELNKLHDFEMSISLDGLERFGGARGVRAGYLAEKGRIEAAYGFKVAVDGDEPAKHPYAMSVDEYRRRRGLD</sequence>
<dbReference type="AlphaFoldDB" id="A0ABD3C6G5"/>
<feature type="region of interest" description="Disordered" evidence="5">
    <location>
        <begin position="1"/>
        <end position="24"/>
    </location>
</feature>
<keyword evidence="4" id="KW-0539">Nucleus</keyword>
<comment type="subcellular location">
    <subcellularLocation>
        <location evidence="1">Nucleus</location>
    </subcellularLocation>
</comment>
<proteinExistence type="predicted"/>
<evidence type="ECO:0000256" key="2">
    <source>
        <dbReference type="ARBA" id="ARBA00023015"/>
    </source>
</evidence>
<dbReference type="PANTHER" id="PTHR13115">
    <property type="entry name" value="RNA POLYMERASE-ASSOCIATED PROTEIN RTF1 HOMOLOG"/>
    <property type="match status" value="1"/>
</dbReference>
<evidence type="ECO:0000256" key="3">
    <source>
        <dbReference type="ARBA" id="ARBA00023163"/>
    </source>
</evidence>
<dbReference type="InterPro" id="IPR036128">
    <property type="entry name" value="Plus3-like_sf"/>
</dbReference>
<dbReference type="EMBL" id="JAVIJP010000053">
    <property type="protein sequence ID" value="KAL3624909.1"/>
    <property type="molecule type" value="Genomic_DNA"/>
</dbReference>
<dbReference type="PROSITE" id="PS51360">
    <property type="entry name" value="PLUS3"/>
    <property type="match status" value="1"/>
</dbReference>
<evidence type="ECO:0000313" key="7">
    <source>
        <dbReference type="EMBL" id="KAL3624909.1"/>
    </source>
</evidence>
<name>A0ABD3C6G5_9LAMI</name>
<evidence type="ECO:0000256" key="1">
    <source>
        <dbReference type="ARBA" id="ARBA00004123"/>
    </source>
</evidence>